<dbReference type="AlphaFoldDB" id="A0A410VIW4"/>
<organism evidence="1 4">
    <name type="scientific">Bradyrhizobium guangdongense</name>
    <dbReference type="NCBI Taxonomy" id="1325090"/>
    <lineage>
        <taxon>Bacteria</taxon>
        <taxon>Pseudomonadati</taxon>
        <taxon>Pseudomonadota</taxon>
        <taxon>Alphaproteobacteria</taxon>
        <taxon>Hyphomicrobiales</taxon>
        <taxon>Nitrobacteraceae</taxon>
        <taxon>Bradyrhizobium</taxon>
    </lineage>
</organism>
<evidence type="ECO:0000313" key="1">
    <source>
        <dbReference type="EMBL" id="GGI27372.1"/>
    </source>
</evidence>
<keyword evidence="2" id="KW-0614">Plasmid</keyword>
<geneLocation type="plasmid" evidence="2 3">
    <name>unnamed</name>
</geneLocation>
<accession>A0A410VIW4</accession>
<evidence type="ECO:0000313" key="2">
    <source>
        <dbReference type="EMBL" id="QOZ64849.1"/>
    </source>
</evidence>
<dbReference type="OrthoDB" id="7567346at2"/>
<protein>
    <submittedName>
        <fullName evidence="1">Uncharacterized protein</fullName>
    </submittedName>
</protein>
<evidence type="ECO:0000313" key="3">
    <source>
        <dbReference type="Proteomes" id="UP000593880"/>
    </source>
</evidence>
<reference evidence="1" key="3">
    <citation type="submission" date="2022-12" db="EMBL/GenBank/DDBJ databases">
        <authorList>
            <person name="Sun Q."/>
            <person name="Zhou Y."/>
        </authorList>
    </citation>
    <scope>NUCLEOTIDE SEQUENCE</scope>
    <source>
        <strain evidence="1">CGMCC 1.15034</strain>
    </source>
</reference>
<dbReference type="Proteomes" id="UP000593880">
    <property type="component" value="Plasmid unnamed"/>
</dbReference>
<dbReference type="Proteomes" id="UP000625079">
    <property type="component" value="Unassembled WGS sequence"/>
</dbReference>
<dbReference type="EMBL" id="CP030058">
    <property type="protein sequence ID" value="QOZ64849.1"/>
    <property type="molecule type" value="Genomic_DNA"/>
</dbReference>
<dbReference type="EMBL" id="BMHC01000010">
    <property type="protein sequence ID" value="GGI27372.1"/>
    <property type="molecule type" value="Genomic_DNA"/>
</dbReference>
<dbReference type="GeneID" id="39481032"/>
<reference evidence="1" key="1">
    <citation type="journal article" date="2014" name="Int. J. Syst. Evol. Microbiol.">
        <title>Complete genome sequence of Corynebacterium casei LMG S-19264T (=DSM 44701T), isolated from a smear-ripened cheese.</title>
        <authorList>
            <consortium name="US DOE Joint Genome Institute (JGI-PGF)"/>
            <person name="Walter F."/>
            <person name="Albersmeier A."/>
            <person name="Kalinowski J."/>
            <person name="Ruckert C."/>
        </authorList>
    </citation>
    <scope>NUCLEOTIDE SEQUENCE</scope>
    <source>
        <strain evidence="1">CGMCC 1.15034</strain>
    </source>
</reference>
<proteinExistence type="predicted"/>
<keyword evidence="3" id="KW-1185">Reference proteome</keyword>
<gene>
    <name evidence="1" type="ORF">GCM10010987_44060</name>
    <name evidence="2" type="ORF">XH86_40220</name>
</gene>
<reference evidence="2 3" key="2">
    <citation type="submission" date="2018-06" db="EMBL/GenBank/DDBJ databases">
        <title>Comparative genomics of rhizobia nodulating Arachis hypogaea in China.</title>
        <authorList>
            <person name="Li Y."/>
        </authorList>
    </citation>
    <scope>NUCLEOTIDE SEQUENCE [LARGE SCALE GENOMIC DNA]</scope>
    <source>
        <strain evidence="2 3">CCBAU 51658</strain>
        <plasmid evidence="2 3">unnamed</plasmid>
    </source>
</reference>
<evidence type="ECO:0000313" key="4">
    <source>
        <dbReference type="Proteomes" id="UP000625079"/>
    </source>
</evidence>
<sequence length="193" mass="20356">MSVHKIRYVVRPPSACPKELLSGISPGGQCEVDTDFVAACAIGELLQTGGGSSRPLALLFEELLVPGGDGLIWKGKGPGRGKEMRRAFSGLFGRFFARAYLARYHGFDWFTPIDGDPTNVSKRLRVTRLAGKGTELPDWICGSGSGRVAVAEAKGTSQASNGTGTGLPGPIKTADGQLKGVVVERLRNVAGKE</sequence>
<dbReference type="RefSeq" id="WP_128929573.1">
    <property type="nucleotide sequence ID" value="NZ_BMHC01000010.1"/>
</dbReference>
<name>A0A410VIW4_9BRAD</name>